<accession>A0A6J1FAF5</accession>
<feature type="region of interest" description="Disordered" evidence="1">
    <location>
        <begin position="612"/>
        <end position="643"/>
    </location>
</feature>
<proteinExistence type="predicted"/>
<dbReference type="GeneID" id="111443873"/>
<gene>
    <name evidence="3" type="primary">LOC111443873</name>
</gene>
<feature type="compositionally biased region" description="Low complexity" evidence="1">
    <location>
        <begin position="505"/>
        <end position="522"/>
    </location>
</feature>
<sequence length="664" mass="73622">MGCFLACFGDCKRRKQPRKSSVEIPSSNHVFKASDGVCALEQTKEVVEVPPIDLIKDSLEKLEEQIELCHATEKASEPIIEDNKVVPPKENESKLDEIKEEEKSGKEDESLGSSNLSQAFTLPLNHRYENCSNNDEDHEYAEEMDHLDEEKRKDDTNADDGHGESKLLMEQESSESLFSLSFGSRKQVCGVEDAENEVNSLDLSHQQENASSEKKPGCWNENVVSSVLKPIENDARCLSHQPDNTSSEKKTGCWNENVVGSVLKPIENDTRCLSHQPENASLDKKTGRLNENVVGSVLSPIENVTHCLSHQPDNASLEKKKGCWNENVVGSVLSPIENVTHCLSHQLENASSDKKTGHWNENVVASVLNPIENVTHCLSHQPDNTSSNKKTGCRNENVVENATRCLSQQPENASLVNKTDVGSVLNQIENVITHCMSAAKVETLPSVHRSEKENISLDKGCDVLPISPEPTFRAMRKSKENHSNLKHVEDEIAVDTSLSNWLVESETTPKSNSTSSSIGNSPMWTRNSAKSNEDRPILGALTLEEIRQFSAFSTPRRSRSRSPEEAPIIGTVGTYWSPTKQDAELRQFSAFSTPRRLRSRSPEETPIIGTVGSYWSHTGQDADSNPGSSCKGPRKSREDERVNWNSTPFLERLDMALASNSAEV</sequence>
<evidence type="ECO:0000313" key="3">
    <source>
        <dbReference type="RefSeq" id="XP_022937471.1"/>
    </source>
</evidence>
<evidence type="ECO:0000313" key="2">
    <source>
        <dbReference type="Proteomes" id="UP000504609"/>
    </source>
</evidence>
<evidence type="ECO:0000256" key="1">
    <source>
        <dbReference type="SAM" id="MobiDB-lite"/>
    </source>
</evidence>
<feature type="region of interest" description="Disordered" evidence="1">
    <location>
        <begin position="141"/>
        <end position="163"/>
    </location>
</feature>
<dbReference type="PANTHER" id="PTHR33318:SF22">
    <property type="entry name" value="SUPPRESSOR PROTEIN SRP40-LIKE ISOFORM X1"/>
    <property type="match status" value="1"/>
</dbReference>
<keyword evidence="2" id="KW-1185">Reference proteome</keyword>
<organism evidence="2 3">
    <name type="scientific">Cucurbita moschata</name>
    <name type="common">Winter crookneck squash</name>
    <name type="synonym">Cucurbita pepo var. moschata</name>
    <dbReference type="NCBI Taxonomy" id="3662"/>
    <lineage>
        <taxon>Eukaryota</taxon>
        <taxon>Viridiplantae</taxon>
        <taxon>Streptophyta</taxon>
        <taxon>Embryophyta</taxon>
        <taxon>Tracheophyta</taxon>
        <taxon>Spermatophyta</taxon>
        <taxon>Magnoliopsida</taxon>
        <taxon>eudicotyledons</taxon>
        <taxon>Gunneridae</taxon>
        <taxon>Pentapetalae</taxon>
        <taxon>rosids</taxon>
        <taxon>fabids</taxon>
        <taxon>Cucurbitales</taxon>
        <taxon>Cucurbitaceae</taxon>
        <taxon>Cucurbiteae</taxon>
        <taxon>Cucurbita</taxon>
    </lineage>
</organism>
<feature type="region of interest" description="Disordered" evidence="1">
    <location>
        <begin position="505"/>
        <end position="532"/>
    </location>
</feature>
<name>A0A6J1FAF5_CUCMO</name>
<protein>
    <submittedName>
        <fullName evidence="3">Uncharacterized protein LOC111443873</fullName>
    </submittedName>
</protein>
<dbReference type="Proteomes" id="UP000504609">
    <property type="component" value="Unplaced"/>
</dbReference>
<dbReference type="RefSeq" id="XP_022937471.1">
    <property type="nucleotide sequence ID" value="XM_023081703.1"/>
</dbReference>
<feature type="compositionally biased region" description="Basic and acidic residues" evidence="1">
    <location>
        <begin position="79"/>
        <end position="109"/>
    </location>
</feature>
<dbReference type="PANTHER" id="PTHR33318">
    <property type="entry name" value="ASPARTYL/GLUTAMYL-TRNA(ASN/GLN) AMIDOTRANSFERASE SUBUNIT"/>
    <property type="match status" value="1"/>
</dbReference>
<dbReference type="GO" id="GO:0007142">
    <property type="term" value="P:male meiosis II"/>
    <property type="evidence" value="ECO:0007669"/>
    <property type="project" value="InterPro"/>
</dbReference>
<dbReference type="AlphaFoldDB" id="A0A6J1FAF5"/>
<dbReference type="KEGG" id="cmos:111443873"/>
<feature type="region of interest" description="Disordered" evidence="1">
    <location>
        <begin position="79"/>
        <end position="115"/>
    </location>
</feature>
<feature type="compositionally biased region" description="Polar residues" evidence="1">
    <location>
        <begin position="613"/>
        <end position="628"/>
    </location>
</feature>
<reference evidence="3" key="1">
    <citation type="submission" date="2025-08" db="UniProtKB">
        <authorList>
            <consortium name="RefSeq"/>
        </authorList>
    </citation>
    <scope>IDENTIFICATION</scope>
    <source>
        <tissue evidence="3">Young leaves</tissue>
    </source>
</reference>
<dbReference type="InterPro" id="IPR039300">
    <property type="entry name" value="JASON"/>
</dbReference>